<evidence type="ECO:0000256" key="1">
    <source>
        <dbReference type="SAM" id="MobiDB-lite"/>
    </source>
</evidence>
<keyword evidence="3" id="KW-1185">Reference proteome</keyword>
<feature type="compositionally biased region" description="Polar residues" evidence="1">
    <location>
        <begin position="1"/>
        <end position="17"/>
    </location>
</feature>
<feature type="region of interest" description="Disordered" evidence="1">
    <location>
        <begin position="1"/>
        <end position="22"/>
    </location>
</feature>
<reference evidence="2 3" key="1">
    <citation type="submission" date="2022-03" db="EMBL/GenBank/DDBJ databases">
        <authorList>
            <person name="Macdonald S."/>
            <person name="Ahmed S."/>
            <person name="Newling K."/>
        </authorList>
    </citation>
    <scope>NUCLEOTIDE SEQUENCE [LARGE SCALE GENOMIC DNA]</scope>
</reference>
<evidence type="ECO:0000313" key="2">
    <source>
        <dbReference type="EMBL" id="CAH8360427.1"/>
    </source>
</evidence>
<sequence length="82" mass="9334">MQTVEDPTNHMANTTKASTKRRTGAMMNFENLNLDIVEDKWMNLAADLIGRTALRYKIVVPHLGFLEIRNVLSKSNLMRTEG</sequence>
<dbReference type="Proteomes" id="UP001642260">
    <property type="component" value="Unassembled WGS sequence"/>
</dbReference>
<evidence type="ECO:0000313" key="3">
    <source>
        <dbReference type="Proteomes" id="UP001642260"/>
    </source>
</evidence>
<accession>A0ABC8KPH8</accession>
<organism evidence="2 3">
    <name type="scientific">Eruca vesicaria subsp. sativa</name>
    <name type="common">Garden rocket</name>
    <name type="synonym">Eruca sativa</name>
    <dbReference type="NCBI Taxonomy" id="29727"/>
    <lineage>
        <taxon>Eukaryota</taxon>
        <taxon>Viridiplantae</taxon>
        <taxon>Streptophyta</taxon>
        <taxon>Embryophyta</taxon>
        <taxon>Tracheophyta</taxon>
        <taxon>Spermatophyta</taxon>
        <taxon>Magnoliopsida</taxon>
        <taxon>eudicotyledons</taxon>
        <taxon>Gunneridae</taxon>
        <taxon>Pentapetalae</taxon>
        <taxon>rosids</taxon>
        <taxon>malvids</taxon>
        <taxon>Brassicales</taxon>
        <taxon>Brassicaceae</taxon>
        <taxon>Brassiceae</taxon>
        <taxon>Eruca</taxon>
    </lineage>
</organism>
<dbReference type="EMBL" id="CAKOAT010286265">
    <property type="protein sequence ID" value="CAH8360427.1"/>
    <property type="molecule type" value="Genomic_DNA"/>
</dbReference>
<protein>
    <submittedName>
        <fullName evidence="2">Uncharacterized protein</fullName>
    </submittedName>
</protein>
<comment type="caution">
    <text evidence="2">The sequence shown here is derived from an EMBL/GenBank/DDBJ whole genome shotgun (WGS) entry which is preliminary data.</text>
</comment>
<gene>
    <name evidence="2" type="ORF">ERUC_LOCUS26183</name>
</gene>
<name>A0ABC8KPH8_ERUVS</name>
<dbReference type="AlphaFoldDB" id="A0ABC8KPH8"/>
<proteinExistence type="predicted"/>